<dbReference type="STRING" id="1212489.Ldro_3066"/>
<evidence type="ECO:0000259" key="2">
    <source>
        <dbReference type="PROSITE" id="PS51698"/>
    </source>
</evidence>
<evidence type="ECO:0000313" key="3">
    <source>
        <dbReference type="EMBL" id="KTC84260.1"/>
    </source>
</evidence>
<dbReference type="PROSITE" id="PS51698">
    <property type="entry name" value="U_BOX"/>
    <property type="match status" value="1"/>
</dbReference>
<keyword evidence="1" id="KW-0472">Membrane</keyword>
<dbReference type="Gene3D" id="3.30.40.10">
    <property type="entry name" value="Zinc/RING finger domain, C3HC4 (zinc finger)"/>
    <property type="match status" value="1"/>
</dbReference>
<organism evidence="3 4">
    <name type="scientific">Legionella drozanskii LLAP-1</name>
    <dbReference type="NCBI Taxonomy" id="1212489"/>
    <lineage>
        <taxon>Bacteria</taxon>
        <taxon>Pseudomonadati</taxon>
        <taxon>Pseudomonadota</taxon>
        <taxon>Gammaproteobacteria</taxon>
        <taxon>Legionellales</taxon>
        <taxon>Legionellaceae</taxon>
        <taxon>Legionella</taxon>
    </lineage>
</organism>
<protein>
    <submittedName>
        <fullName evidence="3">U-box domain protein</fullName>
    </submittedName>
</protein>
<gene>
    <name evidence="3" type="ORF">Ldro_3066</name>
</gene>
<feature type="domain" description="U-box" evidence="2">
    <location>
        <begin position="83"/>
        <end position="173"/>
    </location>
</feature>
<dbReference type="AlphaFoldDB" id="A0A0W0SLX1"/>
<dbReference type="GO" id="GO:0004842">
    <property type="term" value="F:ubiquitin-protein transferase activity"/>
    <property type="evidence" value="ECO:0007669"/>
    <property type="project" value="InterPro"/>
</dbReference>
<evidence type="ECO:0000256" key="1">
    <source>
        <dbReference type="SAM" id="Phobius"/>
    </source>
</evidence>
<dbReference type="SMART" id="SM00504">
    <property type="entry name" value="Ubox"/>
    <property type="match status" value="1"/>
</dbReference>
<name>A0A0W0SLX1_9GAMM</name>
<proteinExistence type="predicted"/>
<keyword evidence="1" id="KW-0812">Transmembrane</keyword>
<reference evidence="3 4" key="1">
    <citation type="submission" date="2015-11" db="EMBL/GenBank/DDBJ databases">
        <title>Genomic analysis of 38 Legionella species identifies large and diverse effector repertoires.</title>
        <authorList>
            <person name="Burstein D."/>
            <person name="Amaro F."/>
            <person name="Zusman T."/>
            <person name="Lifshitz Z."/>
            <person name="Cohen O."/>
            <person name="Gilbert J.A."/>
            <person name="Pupko T."/>
            <person name="Shuman H.A."/>
            <person name="Segal G."/>
        </authorList>
    </citation>
    <scope>NUCLEOTIDE SEQUENCE [LARGE SCALE GENOMIC DNA]</scope>
    <source>
        <strain evidence="3 4">ATCC 700990</strain>
    </source>
</reference>
<feature type="transmembrane region" description="Helical" evidence="1">
    <location>
        <begin position="29"/>
        <end position="49"/>
    </location>
</feature>
<dbReference type="Pfam" id="PF04564">
    <property type="entry name" value="U-box"/>
    <property type="match status" value="1"/>
</dbReference>
<comment type="caution">
    <text evidence="3">The sequence shown here is derived from an EMBL/GenBank/DDBJ whole genome shotgun (WGS) entry which is preliminary data.</text>
</comment>
<evidence type="ECO:0000313" key="4">
    <source>
        <dbReference type="Proteomes" id="UP000054736"/>
    </source>
</evidence>
<keyword evidence="1" id="KW-1133">Transmembrane helix</keyword>
<dbReference type="SUPFAM" id="SSF57850">
    <property type="entry name" value="RING/U-box"/>
    <property type="match status" value="1"/>
</dbReference>
<dbReference type="PATRIC" id="fig|1212489.4.peg.3246"/>
<dbReference type="Proteomes" id="UP000054736">
    <property type="component" value="Unassembled WGS sequence"/>
</dbReference>
<dbReference type="OrthoDB" id="9967724at2"/>
<accession>A0A0W0SLX1</accession>
<sequence length="182" mass="20641">MIQFPKELYLLFDLINFIEKKSSENEQKILYLLLYLILGIMAISLFQAVTTRSSLGFFRPQQENNDNLNLHEESLKNANYSDEVPEEFICPISLSIMVNPVMLVTEDLSASRLSFDKASIDAYMDKAKEMASANGKEITEFTCPATRLKFSGYVFNDCLKSSIERWVSETVTKSTHLAVANA</sequence>
<dbReference type="InterPro" id="IPR003613">
    <property type="entry name" value="Ubox_domain"/>
</dbReference>
<dbReference type="GO" id="GO:0016567">
    <property type="term" value="P:protein ubiquitination"/>
    <property type="evidence" value="ECO:0007669"/>
    <property type="project" value="InterPro"/>
</dbReference>
<dbReference type="InterPro" id="IPR013083">
    <property type="entry name" value="Znf_RING/FYVE/PHD"/>
</dbReference>
<keyword evidence="4" id="KW-1185">Reference proteome</keyword>
<dbReference type="EMBL" id="LNXY01000033">
    <property type="protein sequence ID" value="KTC84260.1"/>
    <property type="molecule type" value="Genomic_DNA"/>
</dbReference>